<evidence type="ECO:0000313" key="2">
    <source>
        <dbReference type="EMBL" id="RNA04353.1"/>
    </source>
</evidence>
<sequence length="170" mass="19838">MLYNQYEQLVVRNQKLHRNCIDCIRTVVLEDHGDMLNNKVKRQAVEFLKKQKENLEQIFTTAVKNRDIVMDKAKIRHDRLIRKFEYELGDLVLTDHVQLKRGQCSGLAHKYFGPFKIVGKNANGVNYLIQDLNSKCKNVFNINKSGFKIYFGSIKQHMGYNTDSQGQSKQ</sequence>
<accession>A0A3M7PZD1</accession>
<dbReference type="Proteomes" id="UP000276133">
    <property type="component" value="Unassembled WGS sequence"/>
</dbReference>
<proteinExistence type="predicted"/>
<dbReference type="EMBL" id="REGN01008137">
    <property type="protein sequence ID" value="RNA04353.1"/>
    <property type="molecule type" value="Genomic_DNA"/>
</dbReference>
<organism evidence="2 3">
    <name type="scientific">Brachionus plicatilis</name>
    <name type="common">Marine rotifer</name>
    <name type="synonym">Brachionus muelleri</name>
    <dbReference type="NCBI Taxonomy" id="10195"/>
    <lineage>
        <taxon>Eukaryota</taxon>
        <taxon>Metazoa</taxon>
        <taxon>Spiralia</taxon>
        <taxon>Gnathifera</taxon>
        <taxon>Rotifera</taxon>
        <taxon>Eurotatoria</taxon>
        <taxon>Monogononta</taxon>
        <taxon>Pseudotrocha</taxon>
        <taxon>Ploima</taxon>
        <taxon>Brachionidae</taxon>
        <taxon>Brachionus</taxon>
    </lineage>
</organism>
<evidence type="ECO:0000256" key="1">
    <source>
        <dbReference type="SAM" id="Coils"/>
    </source>
</evidence>
<dbReference type="OrthoDB" id="10499805at2759"/>
<keyword evidence="3" id="KW-1185">Reference proteome</keyword>
<comment type="caution">
    <text evidence="2">The sequence shown here is derived from an EMBL/GenBank/DDBJ whole genome shotgun (WGS) entry which is preliminary data.</text>
</comment>
<dbReference type="AlphaFoldDB" id="A0A3M7PZD1"/>
<keyword evidence="1" id="KW-0175">Coiled coil</keyword>
<evidence type="ECO:0000313" key="3">
    <source>
        <dbReference type="Proteomes" id="UP000276133"/>
    </source>
</evidence>
<reference evidence="2 3" key="1">
    <citation type="journal article" date="2018" name="Sci. Rep.">
        <title>Genomic signatures of local adaptation to the degree of environmental predictability in rotifers.</title>
        <authorList>
            <person name="Franch-Gras L."/>
            <person name="Hahn C."/>
            <person name="Garcia-Roger E.M."/>
            <person name="Carmona M.J."/>
            <person name="Serra M."/>
            <person name="Gomez A."/>
        </authorList>
    </citation>
    <scope>NUCLEOTIDE SEQUENCE [LARGE SCALE GENOMIC DNA]</scope>
    <source>
        <strain evidence="2">HYR1</strain>
    </source>
</reference>
<protein>
    <submittedName>
        <fullName evidence="2">Uncharacterized protein</fullName>
    </submittedName>
</protein>
<name>A0A3M7PZD1_BRAPC</name>
<gene>
    <name evidence="2" type="ORF">BpHYR1_052275</name>
</gene>
<feature type="coiled-coil region" evidence="1">
    <location>
        <begin position="38"/>
        <end position="65"/>
    </location>
</feature>